<feature type="domain" description="2-oxoglutarate dehydrogenase E1 component/KDG C-terminal" evidence="5">
    <location>
        <begin position="24"/>
        <end position="63"/>
    </location>
</feature>
<evidence type="ECO:0000259" key="5">
    <source>
        <dbReference type="Pfam" id="PF16870"/>
    </source>
</evidence>
<evidence type="ECO:0000256" key="1">
    <source>
        <dbReference type="ARBA" id="ARBA00001964"/>
    </source>
</evidence>
<dbReference type="GO" id="GO:0045252">
    <property type="term" value="C:oxoglutarate dehydrogenase complex"/>
    <property type="evidence" value="ECO:0007669"/>
    <property type="project" value="TreeGrafter"/>
</dbReference>
<dbReference type="GO" id="GO:0030976">
    <property type="term" value="F:thiamine pyrophosphate binding"/>
    <property type="evidence" value="ECO:0007669"/>
    <property type="project" value="InterPro"/>
</dbReference>
<gene>
    <name evidence="6" type="ORF">PXEA_LOCUS9972</name>
</gene>
<keyword evidence="7" id="KW-1185">Reference proteome</keyword>
<dbReference type="Proteomes" id="UP000784294">
    <property type="component" value="Unassembled WGS sequence"/>
</dbReference>
<dbReference type="PANTHER" id="PTHR23152">
    <property type="entry name" value="2-OXOGLUTARATE DEHYDROGENASE"/>
    <property type="match status" value="1"/>
</dbReference>
<reference evidence="6" key="1">
    <citation type="submission" date="2018-11" db="EMBL/GenBank/DDBJ databases">
        <authorList>
            <consortium name="Pathogen Informatics"/>
        </authorList>
    </citation>
    <scope>NUCLEOTIDE SEQUENCE</scope>
</reference>
<dbReference type="OrthoDB" id="413077at2759"/>
<name>A0A448WP57_9PLAT</name>
<dbReference type="EMBL" id="CAAALY010028803">
    <property type="protein sequence ID" value="VEL16532.1"/>
    <property type="molecule type" value="Genomic_DNA"/>
</dbReference>
<comment type="caution">
    <text evidence="6">The sequence shown here is derived from an EMBL/GenBank/DDBJ whole genome shotgun (WGS) entry which is preliminary data.</text>
</comment>
<keyword evidence="4" id="KW-0786">Thiamine pyrophosphate</keyword>
<dbReference type="PANTHER" id="PTHR23152:SF4">
    <property type="entry name" value="2-OXOADIPATE DEHYDROGENASE COMPLEX COMPONENT E1"/>
    <property type="match status" value="1"/>
</dbReference>
<evidence type="ECO:0000256" key="3">
    <source>
        <dbReference type="ARBA" id="ARBA00023002"/>
    </source>
</evidence>
<accession>A0A448WP57</accession>
<proteinExistence type="inferred from homology"/>
<dbReference type="GO" id="GO:0004591">
    <property type="term" value="F:oxoglutarate dehydrogenase (succinyl-transferring) activity"/>
    <property type="evidence" value="ECO:0007669"/>
    <property type="project" value="TreeGrafter"/>
</dbReference>
<dbReference type="AlphaFoldDB" id="A0A448WP57"/>
<dbReference type="InterPro" id="IPR031717">
    <property type="entry name" value="ODO-1/KGD_C"/>
</dbReference>
<comment type="similarity">
    <text evidence="2">Belongs to the alpha-ketoglutarate dehydrogenase family.</text>
</comment>
<keyword evidence="3" id="KW-0560">Oxidoreductase</keyword>
<dbReference type="GO" id="GO:0005739">
    <property type="term" value="C:mitochondrion"/>
    <property type="evidence" value="ECO:0007669"/>
    <property type="project" value="TreeGrafter"/>
</dbReference>
<evidence type="ECO:0000256" key="2">
    <source>
        <dbReference type="ARBA" id="ARBA00006936"/>
    </source>
</evidence>
<dbReference type="GO" id="GO:0006099">
    <property type="term" value="P:tricarboxylic acid cycle"/>
    <property type="evidence" value="ECO:0007669"/>
    <property type="project" value="TreeGrafter"/>
</dbReference>
<comment type="cofactor">
    <cofactor evidence="1">
        <name>thiamine diphosphate</name>
        <dbReference type="ChEBI" id="CHEBI:58937"/>
    </cofactor>
</comment>
<dbReference type="Pfam" id="PF16870">
    <property type="entry name" value="OxoGdeHyase_C"/>
    <property type="match status" value="1"/>
</dbReference>
<sequence>MDFVSNFQLVIFTPKSLLRLPEAKSSFDDMLPGSEFKRVIPDTGPASQNPENVAKLALCSGKRQITICLDFWVPNVLIM</sequence>
<organism evidence="6 7">
    <name type="scientific">Protopolystoma xenopodis</name>
    <dbReference type="NCBI Taxonomy" id="117903"/>
    <lineage>
        <taxon>Eukaryota</taxon>
        <taxon>Metazoa</taxon>
        <taxon>Spiralia</taxon>
        <taxon>Lophotrochozoa</taxon>
        <taxon>Platyhelminthes</taxon>
        <taxon>Monogenea</taxon>
        <taxon>Polyopisthocotylea</taxon>
        <taxon>Polystomatidea</taxon>
        <taxon>Polystomatidae</taxon>
        <taxon>Protopolystoma</taxon>
    </lineage>
</organism>
<dbReference type="InterPro" id="IPR011603">
    <property type="entry name" value="2oxoglutarate_DH_E1"/>
</dbReference>
<protein>
    <recommendedName>
        <fullName evidence="5">2-oxoglutarate dehydrogenase E1 component/KDG C-terminal domain-containing protein</fullName>
    </recommendedName>
</protein>
<evidence type="ECO:0000313" key="7">
    <source>
        <dbReference type="Proteomes" id="UP000784294"/>
    </source>
</evidence>
<evidence type="ECO:0000313" key="6">
    <source>
        <dbReference type="EMBL" id="VEL16532.1"/>
    </source>
</evidence>
<evidence type="ECO:0000256" key="4">
    <source>
        <dbReference type="ARBA" id="ARBA00023052"/>
    </source>
</evidence>